<dbReference type="AlphaFoldDB" id="A0A5C6EP49"/>
<proteinExistence type="predicted"/>
<reference evidence="1 2" key="1">
    <citation type="submission" date="2019-02" db="EMBL/GenBank/DDBJ databases">
        <title>Deep-cultivation of Planctomycetes and their phenomic and genomic characterization uncovers novel biology.</title>
        <authorList>
            <person name="Wiegand S."/>
            <person name="Jogler M."/>
            <person name="Boedeker C."/>
            <person name="Pinto D."/>
            <person name="Vollmers J."/>
            <person name="Rivas-Marin E."/>
            <person name="Kohn T."/>
            <person name="Peeters S.H."/>
            <person name="Heuer A."/>
            <person name="Rast P."/>
            <person name="Oberbeckmann S."/>
            <person name="Bunk B."/>
            <person name="Jeske O."/>
            <person name="Meyerdierks A."/>
            <person name="Storesund J.E."/>
            <person name="Kallscheuer N."/>
            <person name="Luecker S."/>
            <person name="Lage O.M."/>
            <person name="Pohl T."/>
            <person name="Merkel B.J."/>
            <person name="Hornburger P."/>
            <person name="Mueller R.-W."/>
            <person name="Bruemmer F."/>
            <person name="Labrenz M."/>
            <person name="Spormann A.M."/>
            <person name="Op Den Camp H."/>
            <person name="Overmann J."/>
            <person name="Amann R."/>
            <person name="Jetten M.S.M."/>
            <person name="Mascher T."/>
            <person name="Medema M.H."/>
            <person name="Devos D.P."/>
            <person name="Kaster A.-K."/>
            <person name="Ovreas L."/>
            <person name="Rohde M."/>
            <person name="Galperin M.Y."/>
            <person name="Jogler C."/>
        </authorList>
    </citation>
    <scope>NUCLEOTIDE SEQUENCE [LARGE SCALE GENOMIC DNA]</scope>
    <source>
        <strain evidence="1 2">Poly59</strain>
    </source>
</reference>
<name>A0A5C6EP49_9BACT</name>
<protein>
    <submittedName>
        <fullName evidence="1">Uncharacterized protein</fullName>
    </submittedName>
</protein>
<evidence type="ECO:0000313" key="2">
    <source>
        <dbReference type="Proteomes" id="UP000317977"/>
    </source>
</evidence>
<evidence type="ECO:0000313" key="1">
    <source>
        <dbReference type="EMBL" id="TWU51533.1"/>
    </source>
</evidence>
<gene>
    <name evidence="1" type="ORF">Poly59_31250</name>
</gene>
<dbReference type="Proteomes" id="UP000317977">
    <property type="component" value="Unassembled WGS sequence"/>
</dbReference>
<organism evidence="1 2">
    <name type="scientific">Rubripirellula reticaptiva</name>
    <dbReference type="NCBI Taxonomy" id="2528013"/>
    <lineage>
        <taxon>Bacteria</taxon>
        <taxon>Pseudomonadati</taxon>
        <taxon>Planctomycetota</taxon>
        <taxon>Planctomycetia</taxon>
        <taxon>Pirellulales</taxon>
        <taxon>Pirellulaceae</taxon>
        <taxon>Rubripirellula</taxon>
    </lineage>
</organism>
<keyword evidence="2" id="KW-1185">Reference proteome</keyword>
<dbReference type="EMBL" id="SJPX01000003">
    <property type="protein sequence ID" value="TWU51533.1"/>
    <property type="molecule type" value="Genomic_DNA"/>
</dbReference>
<accession>A0A5C6EP49</accession>
<sequence length="51" mass="5863">MRWTEDAEFSCLKLRIFRGVSVNAAVPRLNCSLFANGRSNSTERPSYRMHS</sequence>
<comment type="caution">
    <text evidence="1">The sequence shown here is derived from an EMBL/GenBank/DDBJ whole genome shotgun (WGS) entry which is preliminary data.</text>
</comment>